<gene>
    <name evidence="3" type="ORF">VE25_14045</name>
</gene>
<accession>A0A0F5FSS4</accession>
<dbReference type="InterPro" id="IPR013096">
    <property type="entry name" value="Cupin_2"/>
</dbReference>
<dbReference type="InterPro" id="IPR011051">
    <property type="entry name" value="RmlC_Cupin_sf"/>
</dbReference>
<dbReference type="PANTHER" id="PTHR35848">
    <property type="entry name" value="OXALATE-BINDING PROTEIN"/>
    <property type="match status" value="1"/>
</dbReference>
<dbReference type="PANTHER" id="PTHR35848:SF9">
    <property type="entry name" value="SLL1358 PROTEIN"/>
    <property type="match status" value="1"/>
</dbReference>
<evidence type="ECO:0000259" key="2">
    <source>
        <dbReference type="Pfam" id="PF07883"/>
    </source>
</evidence>
<organism evidence="3 4">
    <name type="scientific">Devosia geojensis</name>
    <dbReference type="NCBI Taxonomy" id="443610"/>
    <lineage>
        <taxon>Bacteria</taxon>
        <taxon>Pseudomonadati</taxon>
        <taxon>Pseudomonadota</taxon>
        <taxon>Alphaproteobacteria</taxon>
        <taxon>Hyphomicrobiales</taxon>
        <taxon>Devosiaceae</taxon>
        <taxon>Devosia</taxon>
    </lineage>
</organism>
<evidence type="ECO:0000313" key="4">
    <source>
        <dbReference type="Proteomes" id="UP000033632"/>
    </source>
</evidence>
<comment type="caution">
    <text evidence="3">The sequence shown here is derived from an EMBL/GenBank/DDBJ whole genome shotgun (WGS) entry which is preliminary data.</text>
</comment>
<evidence type="ECO:0000256" key="1">
    <source>
        <dbReference type="ARBA" id="ARBA00022723"/>
    </source>
</evidence>
<dbReference type="CDD" id="cd02224">
    <property type="entry name" value="cupin_SPO2919-like"/>
    <property type="match status" value="1"/>
</dbReference>
<sequence length="133" mass="14564">MSRLRVASGAGYKIKPELFAGRHEQRLAKSVGITQFGVNMLTLDPGAWSALRHWHEAEDEFVYVMDGVLTLVDDNGTHELTAGSIVGFPAGEPNGHHLQNRSQAPATYLVVGSRKTGEETIHYPDDDLGPVRK</sequence>
<dbReference type="Gene3D" id="2.60.120.10">
    <property type="entry name" value="Jelly Rolls"/>
    <property type="match status" value="1"/>
</dbReference>
<dbReference type="AlphaFoldDB" id="A0A0F5FSS4"/>
<keyword evidence="1" id="KW-0479">Metal-binding</keyword>
<dbReference type="SUPFAM" id="SSF51182">
    <property type="entry name" value="RmlC-like cupins"/>
    <property type="match status" value="1"/>
</dbReference>
<protein>
    <recommendedName>
        <fullName evidence="2">Cupin type-2 domain-containing protein</fullName>
    </recommendedName>
</protein>
<dbReference type="EMBL" id="JZEX01000121">
    <property type="protein sequence ID" value="KKB11217.1"/>
    <property type="molecule type" value="Genomic_DNA"/>
</dbReference>
<evidence type="ECO:0000313" key="3">
    <source>
        <dbReference type="EMBL" id="KKB11217.1"/>
    </source>
</evidence>
<dbReference type="PATRIC" id="fig|443610.3.peg.1052"/>
<feature type="domain" description="Cupin type-2" evidence="2">
    <location>
        <begin position="40"/>
        <end position="111"/>
    </location>
</feature>
<reference evidence="3 4" key="1">
    <citation type="submission" date="2015-03" db="EMBL/GenBank/DDBJ databases">
        <authorList>
            <person name="Hassan Y.I."/>
            <person name="Lepp D."/>
            <person name="Li X.-Z."/>
            <person name="Zhou T."/>
        </authorList>
    </citation>
    <scope>NUCLEOTIDE SEQUENCE [LARGE SCALE GENOMIC DNA]</scope>
    <source>
        <strain evidence="3 4">BD-c194</strain>
    </source>
</reference>
<dbReference type="GO" id="GO:0046872">
    <property type="term" value="F:metal ion binding"/>
    <property type="evidence" value="ECO:0007669"/>
    <property type="project" value="UniProtKB-KW"/>
</dbReference>
<name>A0A0F5FSS4_9HYPH</name>
<dbReference type="STRING" id="443610.VE25_14045"/>
<proteinExistence type="predicted"/>
<keyword evidence="4" id="KW-1185">Reference proteome</keyword>
<dbReference type="InterPro" id="IPR051610">
    <property type="entry name" value="GPI/OXD"/>
</dbReference>
<dbReference type="Pfam" id="PF07883">
    <property type="entry name" value="Cupin_2"/>
    <property type="match status" value="1"/>
</dbReference>
<dbReference type="Proteomes" id="UP000033632">
    <property type="component" value="Unassembled WGS sequence"/>
</dbReference>
<dbReference type="InterPro" id="IPR014710">
    <property type="entry name" value="RmlC-like_jellyroll"/>
</dbReference>